<dbReference type="InterPro" id="IPR036388">
    <property type="entry name" value="WH-like_DNA-bd_sf"/>
</dbReference>
<proteinExistence type="predicted"/>
<accession>A0A0F8XT00</accession>
<gene>
    <name evidence="1" type="ORF">LCGC14_2907470</name>
</gene>
<evidence type="ECO:0000313" key="1">
    <source>
        <dbReference type="EMBL" id="KKK72078.1"/>
    </source>
</evidence>
<dbReference type="Gene3D" id="1.10.10.10">
    <property type="entry name" value="Winged helix-like DNA-binding domain superfamily/Winged helix DNA-binding domain"/>
    <property type="match status" value="1"/>
</dbReference>
<evidence type="ECO:0008006" key="2">
    <source>
        <dbReference type="Google" id="ProtNLM"/>
    </source>
</evidence>
<dbReference type="AlphaFoldDB" id="A0A0F8XT00"/>
<dbReference type="SUPFAM" id="SSF46785">
    <property type="entry name" value="Winged helix' DNA-binding domain"/>
    <property type="match status" value="1"/>
</dbReference>
<dbReference type="EMBL" id="LAZR01057433">
    <property type="protein sequence ID" value="KKK72078.1"/>
    <property type="molecule type" value="Genomic_DNA"/>
</dbReference>
<comment type="caution">
    <text evidence="1">The sequence shown here is derived from an EMBL/GenBank/DDBJ whole genome shotgun (WGS) entry which is preliminary data.</text>
</comment>
<sequence>MNSEVLIPGMKFAKRYNLTHKEIEVLIPFLKKPYTTFDLSIFLGIHKTTLHQLIQRLKLKNLLVLREKDATGNNLYEFDLSQLEN</sequence>
<dbReference type="InterPro" id="IPR036390">
    <property type="entry name" value="WH_DNA-bd_sf"/>
</dbReference>
<reference evidence="1" key="1">
    <citation type="journal article" date="2015" name="Nature">
        <title>Complex archaea that bridge the gap between prokaryotes and eukaryotes.</title>
        <authorList>
            <person name="Spang A."/>
            <person name="Saw J.H."/>
            <person name="Jorgensen S.L."/>
            <person name="Zaremba-Niedzwiedzka K."/>
            <person name="Martijn J."/>
            <person name="Lind A.E."/>
            <person name="van Eijk R."/>
            <person name="Schleper C."/>
            <person name="Guy L."/>
            <person name="Ettema T.J."/>
        </authorList>
    </citation>
    <scope>NUCLEOTIDE SEQUENCE</scope>
</reference>
<organism evidence="1">
    <name type="scientific">marine sediment metagenome</name>
    <dbReference type="NCBI Taxonomy" id="412755"/>
    <lineage>
        <taxon>unclassified sequences</taxon>
        <taxon>metagenomes</taxon>
        <taxon>ecological metagenomes</taxon>
    </lineage>
</organism>
<name>A0A0F8XT00_9ZZZZ</name>
<protein>
    <recommendedName>
        <fullName evidence="2">HTH marR-type domain-containing protein</fullName>
    </recommendedName>
</protein>